<evidence type="ECO:0000256" key="5">
    <source>
        <dbReference type="PROSITE-ProRule" id="PRU00409"/>
    </source>
</evidence>
<dbReference type="RefSeq" id="WP_102075450.1">
    <property type="nucleotide sequence ID" value="NZ_PDNW01000021.1"/>
</dbReference>
<dbReference type="SUPFAM" id="SSF51246">
    <property type="entry name" value="Rudiment single hybrid motif"/>
    <property type="match status" value="1"/>
</dbReference>
<comment type="caution">
    <text evidence="8">The sequence shown here is derived from an EMBL/GenBank/DDBJ whole genome shotgun (WGS) entry which is preliminary data.</text>
</comment>
<evidence type="ECO:0000313" key="8">
    <source>
        <dbReference type="EMBL" id="PLC48401.1"/>
    </source>
</evidence>
<evidence type="ECO:0000313" key="9">
    <source>
        <dbReference type="Proteomes" id="UP000234190"/>
    </source>
</evidence>
<dbReference type="InterPro" id="IPR016185">
    <property type="entry name" value="PreATP-grasp_dom_sf"/>
</dbReference>
<dbReference type="GO" id="GO:0016874">
    <property type="term" value="F:ligase activity"/>
    <property type="evidence" value="ECO:0007669"/>
    <property type="project" value="UniProtKB-KW"/>
</dbReference>
<dbReference type="EMBL" id="PDNW01000021">
    <property type="protein sequence ID" value="PLC48401.1"/>
    <property type="molecule type" value="Genomic_DNA"/>
</dbReference>
<dbReference type="Pfam" id="PF00289">
    <property type="entry name" value="Biotin_carb_N"/>
    <property type="match status" value="1"/>
</dbReference>
<dbReference type="InterPro" id="IPR005479">
    <property type="entry name" value="CPAse_ATP-bd"/>
</dbReference>
<evidence type="ECO:0000256" key="3">
    <source>
        <dbReference type="ARBA" id="ARBA00022840"/>
    </source>
</evidence>
<dbReference type="AlphaFoldDB" id="A0A2N4U064"/>
<dbReference type="SUPFAM" id="SSF56059">
    <property type="entry name" value="Glutathione synthetase ATP-binding domain-like"/>
    <property type="match status" value="1"/>
</dbReference>
<dbReference type="Gene3D" id="3.30.470.20">
    <property type="entry name" value="ATP-grasp fold, B domain"/>
    <property type="match status" value="1"/>
</dbReference>
<dbReference type="GO" id="GO:0046872">
    <property type="term" value="F:metal ion binding"/>
    <property type="evidence" value="ECO:0007669"/>
    <property type="project" value="InterPro"/>
</dbReference>
<name>A0A2N4U064_9BURK</name>
<dbReference type="InterPro" id="IPR011764">
    <property type="entry name" value="Biotin_carboxylation_dom"/>
</dbReference>
<dbReference type="PANTHER" id="PTHR18866:SF33">
    <property type="entry name" value="METHYLCROTONOYL-COA CARBOXYLASE SUBUNIT ALPHA, MITOCHONDRIAL-RELATED"/>
    <property type="match status" value="1"/>
</dbReference>
<dbReference type="PROSITE" id="PS00867">
    <property type="entry name" value="CPSASE_2"/>
    <property type="match status" value="1"/>
</dbReference>
<dbReference type="InterPro" id="IPR011054">
    <property type="entry name" value="Rudment_hybrid_motif"/>
</dbReference>
<evidence type="ECO:0000256" key="4">
    <source>
        <dbReference type="ARBA" id="ARBA00023267"/>
    </source>
</evidence>
<feature type="domain" description="Biotin carboxylation" evidence="7">
    <location>
        <begin position="11"/>
        <end position="456"/>
    </location>
</feature>
<dbReference type="OrthoDB" id="9803706at2"/>
<dbReference type="PANTHER" id="PTHR18866">
    <property type="entry name" value="CARBOXYLASE:PYRUVATE/ACETYL-COA/PROPIONYL-COA CARBOXYLASE"/>
    <property type="match status" value="1"/>
</dbReference>
<proteinExistence type="predicted"/>
<dbReference type="GO" id="GO:0005524">
    <property type="term" value="F:ATP binding"/>
    <property type="evidence" value="ECO:0007669"/>
    <property type="project" value="UniProtKB-UniRule"/>
</dbReference>
<dbReference type="InterPro" id="IPR011761">
    <property type="entry name" value="ATP-grasp"/>
</dbReference>
<dbReference type="InterPro" id="IPR005482">
    <property type="entry name" value="Biotin_COase_C"/>
</dbReference>
<dbReference type="Proteomes" id="UP000234190">
    <property type="component" value="Unassembled WGS sequence"/>
</dbReference>
<sequence>MKSQKNIHHQPLRRVLVANRGAAAARVIRALRVLGIISIAVYSEADAGLPYLQEADLAIPIGPAQASLSYLDQDNIIKVALEAEADGIHPGYGFLSENAEFAERVQAAGLCFIGPSPQWIRRLGHKTQARSFMASEGMPQAASSPVLPNDPRAIAAAADAIGFPVLIKPAGGGGGIGMLPAHNHAELMTAWSKASSISQKSFGTAELYLEKLISAPRHVEFQVLADRYGGVRVLFERDCSVQRRHQKVIEEARAPAINNETLEHVSALIAELLARVGYDIIGTVEMLYTPEAGFVFLEMNTRLQVEHAITEEITGIDIVTAQIRLASGESIDAVLPQAITAHGHAIEARIYAEDPLSFLPSPGPLQTFTLPQGDGIRTETGYAQGCIVSSYYDPMIAKVIAWGEDRPAAIQRLRQALTEFDIRGIKTNIPFIIRVLDHDDFNACRIDTALSQRVLATPETQKEMI</sequence>
<dbReference type="InterPro" id="IPR050856">
    <property type="entry name" value="Biotin_carboxylase_complex"/>
</dbReference>
<organism evidence="8 9">
    <name type="scientific">Pollutimonas subterranea</name>
    <dbReference type="NCBI Taxonomy" id="2045210"/>
    <lineage>
        <taxon>Bacteria</taxon>
        <taxon>Pseudomonadati</taxon>
        <taxon>Pseudomonadota</taxon>
        <taxon>Betaproteobacteria</taxon>
        <taxon>Burkholderiales</taxon>
        <taxon>Alcaligenaceae</taxon>
        <taxon>Pollutimonas</taxon>
    </lineage>
</organism>
<dbReference type="Pfam" id="PF02785">
    <property type="entry name" value="Biotin_carb_C"/>
    <property type="match status" value="1"/>
</dbReference>
<reference evidence="8 9" key="1">
    <citation type="submission" date="2017-10" db="EMBL/GenBank/DDBJ databases">
        <title>Two draft genome sequences of Pusillimonas sp. strains isolated from a nitrate- and radionuclide-contaminated groundwater in Russia.</title>
        <authorList>
            <person name="Grouzdev D.S."/>
            <person name="Tourova T.P."/>
            <person name="Goeva M.A."/>
            <person name="Babich T.L."/>
            <person name="Sokolova D.S."/>
            <person name="Abdullin R."/>
            <person name="Poltaraus A.B."/>
            <person name="Toshchakov S.V."/>
            <person name="Nazina T.N."/>
        </authorList>
    </citation>
    <scope>NUCLEOTIDE SEQUENCE [LARGE SCALE GENOMIC DNA]</scope>
    <source>
        <strain evidence="8 9">JR1/69-3-13</strain>
    </source>
</reference>
<evidence type="ECO:0000259" key="7">
    <source>
        <dbReference type="PROSITE" id="PS50979"/>
    </source>
</evidence>
<feature type="domain" description="ATP-grasp" evidence="6">
    <location>
        <begin position="130"/>
        <end position="327"/>
    </location>
</feature>
<keyword evidence="1" id="KW-0436">Ligase</keyword>
<evidence type="ECO:0000256" key="1">
    <source>
        <dbReference type="ARBA" id="ARBA00022598"/>
    </source>
</evidence>
<keyword evidence="9" id="KW-1185">Reference proteome</keyword>
<dbReference type="PROSITE" id="PS50975">
    <property type="entry name" value="ATP_GRASP"/>
    <property type="match status" value="1"/>
</dbReference>
<keyword evidence="4" id="KW-0092">Biotin</keyword>
<dbReference type="PROSITE" id="PS00866">
    <property type="entry name" value="CPSASE_1"/>
    <property type="match status" value="1"/>
</dbReference>
<dbReference type="SMART" id="SM00878">
    <property type="entry name" value="Biotin_carb_C"/>
    <property type="match status" value="1"/>
</dbReference>
<dbReference type="SUPFAM" id="SSF52440">
    <property type="entry name" value="PreATP-grasp domain"/>
    <property type="match status" value="1"/>
</dbReference>
<accession>A0A2N4U064</accession>
<keyword evidence="3 5" id="KW-0067">ATP-binding</keyword>
<dbReference type="PROSITE" id="PS50979">
    <property type="entry name" value="BC"/>
    <property type="match status" value="1"/>
</dbReference>
<evidence type="ECO:0000259" key="6">
    <source>
        <dbReference type="PROSITE" id="PS50975"/>
    </source>
</evidence>
<dbReference type="InterPro" id="IPR005481">
    <property type="entry name" value="BC-like_N"/>
</dbReference>
<gene>
    <name evidence="8" type="ORF">CR159_18545</name>
</gene>
<evidence type="ECO:0000256" key="2">
    <source>
        <dbReference type="ARBA" id="ARBA00022741"/>
    </source>
</evidence>
<protein>
    <submittedName>
        <fullName evidence="8">Biotin carboxylase</fullName>
    </submittedName>
</protein>
<dbReference type="Pfam" id="PF02786">
    <property type="entry name" value="CPSase_L_D2"/>
    <property type="match status" value="1"/>
</dbReference>
<keyword evidence="2 5" id="KW-0547">Nucleotide-binding</keyword>